<dbReference type="GO" id="GO:0006465">
    <property type="term" value="P:signal peptide processing"/>
    <property type="evidence" value="ECO:0007669"/>
    <property type="project" value="InterPro"/>
</dbReference>
<dbReference type="GO" id="GO:0006627">
    <property type="term" value="P:protein processing involved in protein targeting to mitochondrion"/>
    <property type="evidence" value="ECO:0007669"/>
    <property type="project" value="TreeGrafter"/>
</dbReference>
<dbReference type="InterPro" id="IPR019533">
    <property type="entry name" value="Peptidase_S26"/>
</dbReference>
<sequence length="319" mass="38093">MIIYSHFIKSISFLKILQKKILYKNKVNYNTLGYNKANKRKYRLPNNNKIYMKNIKLNKNGLQSKNRVNLVRKYPSKKRNNNNFKINALNKKNFNINFTKIKYLLNFTKKITLCSLFIYAINNYFFDMTLTSGSSMHPLIDKNGVILFYICNDALKFFYKLHKIYIDSYIYILQKYNNIIKFMFRLNNIIYFNENISEKITNLKKKKEKSKHIYNRGDVVLLISPVNSNKRVCKRIIAIEKDKIYVDNFYSFIEIPKNNVWIEGDNKNDSFDSRNYGCVHVNLIVGKAFFLLDPFKSFSFINSKKNYQIESSRFLYLSE</sequence>
<dbReference type="EMBL" id="CVMV01000110">
    <property type="protein sequence ID" value="CRG97594.1"/>
    <property type="molecule type" value="Genomic_DNA"/>
</dbReference>
<dbReference type="InterPro" id="IPR052064">
    <property type="entry name" value="Mito_IMP1_subunit"/>
</dbReference>
<proteinExistence type="inferred from homology"/>
<dbReference type="SUPFAM" id="SSF51306">
    <property type="entry name" value="LexA/Signal peptidase"/>
    <property type="match status" value="1"/>
</dbReference>
<name>A0A1J1GYF0_PLAGA</name>
<dbReference type="PANTHER" id="PTHR12383">
    <property type="entry name" value="PROTEASE FAMILY S26 MITOCHONDRIAL INNER MEMBRANE PROTEASE-RELATED"/>
    <property type="match status" value="1"/>
</dbReference>
<organism evidence="9 10">
    <name type="scientific">Plasmodium gallinaceum</name>
    <dbReference type="NCBI Taxonomy" id="5849"/>
    <lineage>
        <taxon>Eukaryota</taxon>
        <taxon>Sar</taxon>
        <taxon>Alveolata</taxon>
        <taxon>Apicomplexa</taxon>
        <taxon>Aconoidasida</taxon>
        <taxon>Haemosporida</taxon>
        <taxon>Plasmodiidae</taxon>
        <taxon>Plasmodium</taxon>
        <taxon>Plasmodium (Haemamoeba)</taxon>
    </lineage>
</organism>
<gene>
    <name evidence="9" type="ORF">PGAL8A_00516700</name>
</gene>
<keyword evidence="5" id="KW-0472">Membrane</keyword>
<dbReference type="Proteomes" id="UP000220797">
    <property type="component" value="Unassembled WGS sequence"/>
</dbReference>
<evidence type="ECO:0000256" key="1">
    <source>
        <dbReference type="ARBA" id="ARBA00004273"/>
    </source>
</evidence>
<dbReference type="InterPro" id="IPR036286">
    <property type="entry name" value="LexA/Signal_pep-like_sf"/>
</dbReference>
<dbReference type="InterPro" id="IPR000223">
    <property type="entry name" value="Pept_S26A_signal_pept_1"/>
</dbReference>
<keyword evidence="3" id="KW-0378">Hydrolase</keyword>
<evidence type="ECO:0000256" key="5">
    <source>
        <dbReference type="ARBA" id="ARBA00023136"/>
    </source>
</evidence>
<feature type="active site" evidence="7">
    <location>
        <position position="135"/>
    </location>
</feature>
<keyword evidence="2" id="KW-0999">Mitochondrion inner membrane</keyword>
<dbReference type="GO" id="GO:0004252">
    <property type="term" value="F:serine-type endopeptidase activity"/>
    <property type="evidence" value="ECO:0007669"/>
    <property type="project" value="InterPro"/>
</dbReference>
<evidence type="ECO:0000256" key="6">
    <source>
        <dbReference type="ARBA" id="ARBA00038445"/>
    </source>
</evidence>
<evidence type="ECO:0000256" key="3">
    <source>
        <dbReference type="ARBA" id="ARBA00022801"/>
    </source>
</evidence>
<evidence type="ECO:0000256" key="4">
    <source>
        <dbReference type="ARBA" id="ARBA00023128"/>
    </source>
</evidence>
<dbReference type="CDD" id="cd06530">
    <property type="entry name" value="S26_SPase_I"/>
    <property type="match status" value="1"/>
</dbReference>
<dbReference type="OMA" id="DSRNYGC"/>
<dbReference type="VEuPathDB" id="PlasmoDB:PGAL8A_00516700"/>
<comment type="caution">
    <text evidence="9">The sequence shown here is derived from an EMBL/GenBank/DDBJ whole genome shotgun (WGS) entry which is preliminary data.</text>
</comment>
<dbReference type="Gene3D" id="2.10.109.10">
    <property type="entry name" value="Umud Fragment, subunit A"/>
    <property type="match status" value="1"/>
</dbReference>
<evidence type="ECO:0000313" key="9">
    <source>
        <dbReference type="EMBL" id="CRG97594.1"/>
    </source>
</evidence>
<reference evidence="9" key="1">
    <citation type="submission" date="2015-04" db="EMBL/GenBank/DDBJ databases">
        <authorList>
            <consortium name="Pathogen Informatics"/>
        </authorList>
    </citation>
    <scope>NUCLEOTIDE SEQUENCE [LARGE SCALE GENOMIC DNA]</scope>
    <source>
        <strain evidence="9">8A</strain>
    </source>
</reference>
<dbReference type="InterPro" id="IPR019758">
    <property type="entry name" value="Pept_S26A_signal_pept_1_CS"/>
</dbReference>
<dbReference type="PRINTS" id="PR00727">
    <property type="entry name" value="LEADERPTASE"/>
</dbReference>
<evidence type="ECO:0000256" key="7">
    <source>
        <dbReference type="PIRSR" id="PIRSR600223-1"/>
    </source>
</evidence>
<keyword evidence="4" id="KW-0496">Mitochondrion</keyword>
<keyword evidence="10" id="KW-1185">Reference proteome</keyword>
<comment type="similarity">
    <text evidence="6">Belongs to the peptidase S26 family. IMP1 subfamily.</text>
</comment>
<dbReference type="AlphaFoldDB" id="A0A1J1GYF0"/>
<feature type="domain" description="Peptidase S26" evidence="8">
    <location>
        <begin position="254"/>
        <end position="290"/>
    </location>
</feature>
<dbReference type="RefSeq" id="XP_028530395.1">
    <property type="nucleotide sequence ID" value="XM_028673998.1"/>
</dbReference>
<evidence type="ECO:0000313" key="10">
    <source>
        <dbReference type="Proteomes" id="UP000220797"/>
    </source>
</evidence>
<protein>
    <submittedName>
        <fullName evidence="9">Type I signal peptidase, putative</fullName>
    </submittedName>
</protein>
<dbReference type="PROSITE" id="PS00761">
    <property type="entry name" value="SPASE_I_3"/>
    <property type="match status" value="1"/>
</dbReference>
<dbReference type="GeneID" id="39733700"/>
<accession>A0A1J1GYF0</accession>
<dbReference type="GO" id="GO:0042720">
    <property type="term" value="C:mitochondrial inner membrane peptidase complex"/>
    <property type="evidence" value="ECO:0007669"/>
    <property type="project" value="TreeGrafter"/>
</dbReference>
<evidence type="ECO:0000256" key="2">
    <source>
        <dbReference type="ARBA" id="ARBA00022792"/>
    </source>
</evidence>
<dbReference type="OrthoDB" id="308440at2759"/>
<dbReference type="PANTHER" id="PTHR12383:SF16">
    <property type="entry name" value="MITOCHONDRIAL INNER MEMBRANE PROTEASE SUBUNIT 1"/>
    <property type="match status" value="1"/>
</dbReference>
<feature type="active site" evidence="7">
    <location>
        <position position="234"/>
    </location>
</feature>
<evidence type="ECO:0000259" key="8">
    <source>
        <dbReference type="Pfam" id="PF10502"/>
    </source>
</evidence>
<comment type="subcellular location">
    <subcellularLocation>
        <location evidence="1">Mitochondrion inner membrane</location>
    </subcellularLocation>
</comment>
<dbReference type="Pfam" id="PF10502">
    <property type="entry name" value="Peptidase_S26"/>
    <property type="match status" value="1"/>
</dbReference>